<dbReference type="Pfam" id="PF12854">
    <property type="entry name" value="PPR_1"/>
    <property type="match status" value="1"/>
</dbReference>
<feature type="repeat" description="PPR" evidence="2">
    <location>
        <begin position="36"/>
        <end position="70"/>
    </location>
</feature>
<evidence type="ECO:0000256" key="1">
    <source>
        <dbReference type="ARBA" id="ARBA00022737"/>
    </source>
</evidence>
<organism evidence="3 4">
    <name type="scientific">Adiantum capillus-veneris</name>
    <name type="common">Maidenhair fern</name>
    <dbReference type="NCBI Taxonomy" id="13818"/>
    <lineage>
        <taxon>Eukaryota</taxon>
        <taxon>Viridiplantae</taxon>
        <taxon>Streptophyta</taxon>
        <taxon>Embryophyta</taxon>
        <taxon>Tracheophyta</taxon>
        <taxon>Polypodiopsida</taxon>
        <taxon>Polypodiidae</taxon>
        <taxon>Polypodiales</taxon>
        <taxon>Pteridineae</taxon>
        <taxon>Pteridaceae</taxon>
        <taxon>Vittarioideae</taxon>
        <taxon>Adiantum</taxon>
    </lineage>
</organism>
<accession>A0A9D4U3I6</accession>
<dbReference type="GO" id="GO:0003723">
    <property type="term" value="F:RNA binding"/>
    <property type="evidence" value="ECO:0007669"/>
    <property type="project" value="InterPro"/>
</dbReference>
<evidence type="ECO:0000313" key="4">
    <source>
        <dbReference type="Proteomes" id="UP000886520"/>
    </source>
</evidence>
<dbReference type="NCBIfam" id="TIGR00756">
    <property type="entry name" value="PPR"/>
    <property type="match status" value="7"/>
</dbReference>
<dbReference type="OrthoDB" id="185373at2759"/>
<dbReference type="FunFam" id="1.25.40.10:FF:000073">
    <property type="entry name" value="Pentatricopeptide repeat-containing protein chloroplastic"/>
    <property type="match status" value="1"/>
</dbReference>
<sequence length="1001" mass="112592">MDLPILRVISRDGIYNMLQGCIKKKDLSVGRMSHPTLYTWNAIISANSELANPERSFKLYQRMRQLGVEPNKFIFLSILQVCSSTNALEQGRIIHEEIRANGLLSDVFVGNTVIDMYIKCNSLEEAKDVFDKLSRDMVSWSIMITGYVHAGHVAAAIELFLELQREGFMPNEVIFVCMIFESLDSDDVVSWGAIIAGLVHNGESLSAVEFFERLQQKCVHPTNVIFASAIKACSSLRSLQKGRSIHCHILWTRVKSDLVIGNSLVDMYAKCYSTEEALQVFNALSIRDDVSWGAMFSVYAQQGHDLAAFQLFERLQQEGLKANKVVYMSMLSICGSLEAISNGRQVHNQIIVHGLHHDIEVSGTLIDMYVKCGSLDEAQKVFDSSSNQDTISWGALISGYGQHGHFYSAFELLQKLQLHGMKPDSFMFLSILKASDSVIAKEECRILHRQIIYWGYEMEVFLVNPLIQMYGNSGDVECAYKVFDGLSIRDDVSWRVMMAAYLENGQALSGLEHCASMCQSGMKMGRIMLVYVLKALGIVGDMRQGHMVHDQVVRDEFEKDVVVGSTLIDMYANSGYMYDACDIFGKLPTHNTVTYGVMIAGYVQHGAGLAALELYETMRSEKIEPTEATYLCCLKACGLVGALTLGRLLHMEISMIEYQSVAFGSTLLYMYATCESLEDACRVFEDMSVRDVVSWELMISIYAEYGYSQSALESFERMQQEGFKPRGPTFLCALNACADLGVLGYGHVIHDQLMRNESCSDIVLVNAVIDCYARCGSMREAHALFEKLLTRNVVSWCALIQGYSHLGDAISARQCLEAMEKEGMKLNEQLYTNVLAACRHSGLLEEACYHFMRMKDFRRITPTAEHYNCLIDLLCRSGNLDEAESILKGMHLTPDIVAWRSLLACFTTCQDTERSFRCFNEVSRLDPINGSAYALMSNIFTNTPDQTYIPDLSSMRNNICTNSTIINSELTQQYTKRIKSESLSCYQDHISMRKRCLSLFL</sequence>
<evidence type="ECO:0000256" key="2">
    <source>
        <dbReference type="PROSITE-ProRule" id="PRU00708"/>
    </source>
</evidence>
<feature type="repeat" description="PPR" evidence="2">
    <location>
        <begin position="389"/>
        <end position="423"/>
    </location>
</feature>
<dbReference type="PROSITE" id="PS51375">
    <property type="entry name" value="PPR"/>
    <property type="match status" value="9"/>
</dbReference>
<feature type="repeat" description="PPR" evidence="2">
    <location>
        <begin position="761"/>
        <end position="795"/>
    </location>
</feature>
<feature type="repeat" description="PPR" evidence="2">
    <location>
        <begin position="136"/>
        <end position="170"/>
    </location>
</feature>
<comment type="caution">
    <text evidence="3">The sequence shown here is derived from an EMBL/GenBank/DDBJ whole genome shotgun (WGS) entry which is preliminary data.</text>
</comment>
<keyword evidence="4" id="KW-1185">Reference proteome</keyword>
<dbReference type="FunFam" id="1.25.40.10:FF:000285">
    <property type="entry name" value="Pentatricopeptide repeat-containing protein, chloroplastic"/>
    <property type="match status" value="1"/>
</dbReference>
<dbReference type="EMBL" id="JABFUD020000023">
    <property type="protein sequence ID" value="KAI5060853.1"/>
    <property type="molecule type" value="Genomic_DNA"/>
</dbReference>
<gene>
    <name evidence="3" type="ORF">GOP47_0023358</name>
</gene>
<dbReference type="InterPro" id="IPR002885">
    <property type="entry name" value="PPR_rpt"/>
</dbReference>
<evidence type="ECO:0000313" key="3">
    <source>
        <dbReference type="EMBL" id="KAI5060853.1"/>
    </source>
</evidence>
<dbReference type="Pfam" id="PF13812">
    <property type="entry name" value="PPR_3"/>
    <property type="match status" value="1"/>
</dbReference>
<evidence type="ECO:0008006" key="5">
    <source>
        <dbReference type="Google" id="ProtNLM"/>
    </source>
</evidence>
<dbReference type="FunFam" id="1.25.40.10:FF:000158">
    <property type="entry name" value="pentatricopeptide repeat-containing protein At2g33680"/>
    <property type="match status" value="1"/>
</dbReference>
<feature type="repeat" description="PPR" evidence="2">
    <location>
        <begin position="187"/>
        <end position="221"/>
    </location>
</feature>
<feature type="repeat" description="PPR" evidence="2">
    <location>
        <begin position="691"/>
        <end position="725"/>
    </location>
</feature>
<dbReference type="GO" id="GO:0009451">
    <property type="term" value="P:RNA modification"/>
    <property type="evidence" value="ECO:0007669"/>
    <property type="project" value="InterPro"/>
</dbReference>
<feature type="repeat" description="PPR" evidence="2">
    <location>
        <begin position="591"/>
        <end position="625"/>
    </location>
</feature>
<dbReference type="AlphaFoldDB" id="A0A9D4U3I6"/>
<dbReference type="PANTHER" id="PTHR47926">
    <property type="entry name" value="PENTATRICOPEPTIDE REPEAT-CONTAINING PROTEIN"/>
    <property type="match status" value="1"/>
</dbReference>
<dbReference type="InterPro" id="IPR011990">
    <property type="entry name" value="TPR-like_helical_dom_sf"/>
</dbReference>
<reference evidence="3" key="1">
    <citation type="submission" date="2021-01" db="EMBL/GenBank/DDBJ databases">
        <title>Adiantum capillus-veneris genome.</title>
        <authorList>
            <person name="Fang Y."/>
            <person name="Liao Q."/>
        </authorList>
    </citation>
    <scope>NUCLEOTIDE SEQUENCE</scope>
    <source>
        <strain evidence="3">H3</strain>
        <tissue evidence="3">Leaf</tissue>
    </source>
</reference>
<dbReference type="GO" id="GO:0048731">
    <property type="term" value="P:system development"/>
    <property type="evidence" value="ECO:0007669"/>
    <property type="project" value="UniProtKB-ARBA"/>
</dbReference>
<protein>
    <recommendedName>
        <fullName evidence="5">Pentatricopeptide repeat-containing protein</fullName>
    </recommendedName>
</protein>
<dbReference type="InterPro" id="IPR046960">
    <property type="entry name" value="PPR_At4g14850-like_plant"/>
</dbReference>
<feature type="repeat" description="PPR" evidence="2">
    <location>
        <begin position="288"/>
        <end position="322"/>
    </location>
</feature>
<dbReference type="Proteomes" id="UP000886520">
    <property type="component" value="Chromosome 23"/>
</dbReference>
<keyword evidence="1" id="KW-0677">Repeat</keyword>
<proteinExistence type="predicted"/>
<feature type="repeat" description="PPR" evidence="2">
    <location>
        <begin position="863"/>
        <end position="893"/>
    </location>
</feature>
<dbReference type="FunFam" id="1.25.40.10:FF:000344">
    <property type="entry name" value="Pentatricopeptide repeat-containing protein"/>
    <property type="match status" value="1"/>
</dbReference>
<dbReference type="Pfam" id="PF01535">
    <property type="entry name" value="PPR"/>
    <property type="match status" value="10"/>
</dbReference>
<dbReference type="Pfam" id="PF13041">
    <property type="entry name" value="PPR_2"/>
    <property type="match status" value="2"/>
</dbReference>
<name>A0A9D4U3I6_ADICA</name>
<dbReference type="Gene3D" id="1.25.40.10">
    <property type="entry name" value="Tetratricopeptide repeat domain"/>
    <property type="match status" value="8"/>
</dbReference>
<dbReference type="FunFam" id="1.25.40.10:FF:000381">
    <property type="entry name" value="Pentatricopeptide repeat-containing protein"/>
    <property type="match status" value="1"/>
</dbReference>